<proteinExistence type="predicted"/>
<gene>
    <name evidence="1" type="ORF">QBC46DRAFT_46830</name>
</gene>
<organism evidence="1 2">
    <name type="scientific">Diplogelasinospora grovesii</name>
    <dbReference type="NCBI Taxonomy" id="303347"/>
    <lineage>
        <taxon>Eukaryota</taxon>
        <taxon>Fungi</taxon>
        <taxon>Dikarya</taxon>
        <taxon>Ascomycota</taxon>
        <taxon>Pezizomycotina</taxon>
        <taxon>Sordariomycetes</taxon>
        <taxon>Sordariomycetidae</taxon>
        <taxon>Sordariales</taxon>
        <taxon>Diplogelasinosporaceae</taxon>
        <taxon>Diplogelasinospora</taxon>
    </lineage>
</organism>
<dbReference type="Proteomes" id="UP001303473">
    <property type="component" value="Unassembled WGS sequence"/>
</dbReference>
<evidence type="ECO:0000313" key="1">
    <source>
        <dbReference type="EMBL" id="KAK3935579.1"/>
    </source>
</evidence>
<reference evidence="2" key="1">
    <citation type="journal article" date="2023" name="Mol. Phylogenet. Evol.">
        <title>Genome-scale phylogeny and comparative genomics of the fungal order Sordariales.</title>
        <authorList>
            <person name="Hensen N."/>
            <person name="Bonometti L."/>
            <person name="Westerberg I."/>
            <person name="Brannstrom I.O."/>
            <person name="Guillou S."/>
            <person name="Cros-Aarteil S."/>
            <person name="Calhoun S."/>
            <person name="Haridas S."/>
            <person name="Kuo A."/>
            <person name="Mondo S."/>
            <person name="Pangilinan J."/>
            <person name="Riley R."/>
            <person name="LaButti K."/>
            <person name="Andreopoulos B."/>
            <person name="Lipzen A."/>
            <person name="Chen C."/>
            <person name="Yan M."/>
            <person name="Daum C."/>
            <person name="Ng V."/>
            <person name="Clum A."/>
            <person name="Steindorff A."/>
            <person name="Ohm R.A."/>
            <person name="Martin F."/>
            <person name="Silar P."/>
            <person name="Natvig D.O."/>
            <person name="Lalanne C."/>
            <person name="Gautier V."/>
            <person name="Ament-Velasquez S.L."/>
            <person name="Kruys A."/>
            <person name="Hutchinson M.I."/>
            <person name="Powell A.J."/>
            <person name="Barry K."/>
            <person name="Miller A.N."/>
            <person name="Grigoriev I.V."/>
            <person name="Debuchy R."/>
            <person name="Gladieux P."/>
            <person name="Hiltunen Thoren M."/>
            <person name="Johannesson H."/>
        </authorList>
    </citation>
    <scope>NUCLEOTIDE SEQUENCE [LARGE SCALE GENOMIC DNA]</scope>
    <source>
        <strain evidence="2">CBS 340.73</strain>
    </source>
</reference>
<sequence>MLLRIGERFSDIDTVLKHALYLGQKSGGTHPCTRAINFVDSSLVHITTHALLLMPERTHPGTETSKRPYPPAAFPLTKRYSTGMPCGLNIRKALILSSVSPRSSSSTKWNVASERADARLQQKNPHPHMSLHNAYCICFYSIHRPATCVILGAVEKKQSLQLPFAFGCLVQHGMLHIRRWFKLSLSCLPFHSGRGQKSLENATKCNKIYDRTSTTI</sequence>
<evidence type="ECO:0000313" key="2">
    <source>
        <dbReference type="Proteomes" id="UP001303473"/>
    </source>
</evidence>
<keyword evidence="2" id="KW-1185">Reference proteome</keyword>
<dbReference type="AlphaFoldDB" id="A0AAN6MZH5"/>
<name>A0AAN6MZH5_9PEZI</name>
<comment type="caution">
    <text evidence="1">The sequence shown here is derived from an EMBL/GenBank/DDBJ whole genome shotgun (WGS) entry which is preliminary data.</text>
</comment>
<protein>
    <submittedName>
        <fullName evidence="1">Uncharacterized protein</fullName>
    </submittedName>
</protein>
<accession>A0AAN6MZH5</accession>
<dbReference type="EMBL" id="MU853917">
    <property type="protein sequence ID" value="KAK3935579.1"/>
    <property type="molecule type" value="Genomic_DNA"/>
</dbReference>